<proteinExistence type="predicted"/>
<gene>
    <name evidence="1" type="ORF">MHIP_18540</name>
</gene>
<keyword evidence="2" id="KW-1185">Reference proteome</keyword>
<evidence type="ECO:0000313" key="2">
    <source>
        <dbReference type="Proteomes" id="UP000465304"/>
    </source>
</evidence>
<reference evidence="1 2" key="1">
    <citation type="journal article" date="2019" name="Emerg. Microbes Infect.">
        <title>Comprehensive subspecies identification of 175 nontuberculous mycobacteria species based on 7547 genomic profiles.</title>
        <authorList>
            <person name="Matsumoto Y."/>
            <person name="Kinjo T."/>
            <person name="Motooka D."/>
            <person name="Nabeya D."/>
            <person name="Jung N."/>
            <person name="Uechi K."/>
            <person name="Horii T."/>
            <person name="Iida T."/>
            <person name="Fujita J."/>
            <person name="Nakamura S."/>
        </authorList>
    </citation>
    <scope>NUCLEOTIDE SEQUENCE [LARGE SCALE GENOMIC DNA]</scope>
    <source>
        <strain evidence="1 2">JCM 30996</strain>
    </source>
</reference>
<dbReference type="AlphaFoldDB" id="A0A7I9ZK31"/>
<sequence length="188" mass="20177">MRAGEPGSPALPVATGAFIRDGHFVSSDDTNVYAVQTLRGTVRRVGAEGRWTKVRNGGHETLVMGIAADDSLSRNLVQLTVSPVSWGLTRHRDSDTPTNVAKGTFNPPLALNGTYRFEMDVADGSVVVRVPGVEKEVRVGTLGLLSENAFWQHVSTPKELPIGEKFCIDMVWAAEQGQPLSAIPAPAE</sequence>
<dbReference type="EMBL" id="BLLB01000002">
    <property type="protein sequence ID" value="GFH01371.1"/>
    <property type="molecule type" value="Genomic_DNA"/>
</dbReference>
<organism evidence="1 2">
    <name type="scientific">Mycolicibacterium hippocampi</name>
    <dbReference type="NCBI Taxonomy" id="659824"/>
    <lineage>
        <taxon>Bacteria</taxon>
        <taxon>Bacillati</taxon>
        <taxon>Actinomycetota</taxon>
        <taxon>Actinomycetes</taxon>
        <taxon>Mycobacteriales</taxon>
        <taxon>Mycobacteriaceae</taxon>
        <taxon>Mycolicibacterium</taxon>
    </lineage>
</organism>
<accession>A0A7I9ZK31</accession>
<protein>
    <submittedName>
        <fullName evidence="1">Uncharacterized protein</fullName>
    </submittedName>
</protein>
<comment type="caution">
    <text evidence="1">The sequence shown here is derived from an EMBL/GenBank/DDBJ whole genome shotgun (WGS) entry which is preliminary data.</text>
</comment>
<evidence type="ECO:0000313" key="1">
    <source>
        <dbReference type="EMBL" id="GFH01371.1"/>
    </source>
</evidence>
<dbReference type="Proteomes" id="UP000465304">
    <property type="component" value="Unassembled WGS sequence"/>
</dbReference>
<name>A0A7I9ZK31_9MYCO</name>